<evidence type="ECO:0000313" key="2">
    <source>
        <dbReference type="EMBL" id="PLB55457.1"/>
    </source>
</evidence>
<keyword evidence="3" id="KW-1185">Reference proteome</keyword>
<accession>A0A2I2GRF3</accession>
<evidence type="ECO:0000313" key="3">
    <source>
        <dbReference type="Proteomes" id="UP000234275"/>
    </source>
</evidence>
<comment type="caution">
    <text evidence="2">The sequence shown here is derived from an EMBL/GenBank/DDBJ whole genome shotgun (WGS) entry which is preliminary data.</text>
</comment>
<reference evidence="2 3" key="1">
    <citation type="submission" date="2016-12" db="EMBL/GenBank/DDBJ databases">
        <title>The genomes of Aspergillus section Nigri reveals drivers in fungal speciation.</title>
        <authorList>
            <consortium name="DOE Joint Genome Institute"/>
            <person name="Vesth T.C."/>
            <person name="Nybo J."/>
            <person name="Theobald S."/>
            <person name="Brandl J."/>
            <person name="Frisvad J.C."/>
            <person name="Nielsen K.F."/>
            <person name="Lyhne E.K."/>
            <person name="Kogle M.E."/>
            <person name="Kuo A."/>
            <person name="Riley R."/>
            <person name="Clum A."/>
            <person name="Nolan M."/>
            <person name="Lipzen A."/>
            <person name="Salamov A."/>
            <person name="Henrissat B."/>
            <person name="Wiebenga A."/>
            <person name="De Vries R.P."/>
            <person name="Grigoriev I.V."/>
            <person name="Mortensen U.H."/>
            <person name="Andersen M.R."/>
            <person name="Baker S.E."/>
        </authorList>
    </citation>
    <scope>NUCLEOTIDE SEQUENCE [LARGE SCALE GENOMIC DNA]</scope>
    <source>
        <strain evidence="2 3">IBT 23096</strain>
    </source>
</reference>
<dbReference type="EMBL" id="MSFO01000001">
    <property type="protein sequence ID" value="PLB55457.1"/>
    <property type="molecule type" value="Genomic_DNA"/>
</dbReference>
<dbReference type="AlphaFoldDB" id="A0A2I2GRF3"/>
<dbReference type="VEuPathDB" id="FungiDB:P170DRAFT_41683"/>
<proteinExistence type="predicted"/>
<name>A0A2I2GRF3_9EURO</name>
<organism evidence="2 3">
    <name type="scientific">Aspergillus steynii IBT 23096</name>
    <dbReference type="NCBI Taxonomy" id="1392250"/>
    <lineage>
        <taxon>Eukaryota</taxon>
        <taxon>Fungi</taxon>
        <taxon>Dikarya</taxon>
        <taxon>Ascomycota</taxon>
        <taxon>Pezizomycotina</taxon>
        <taxon>Eurotiomycetes</taxon>
        <taxon>Eurotiomycetidae</taxon>
        <taxon>Eurotiales</taxon>
        <taxon>Aspergillaceae</taxon>
        <taxon>Aspergillus</taxon>
        <taxon>Aspergillus subgen. Circumdati</taxon>
    </lineage>
</organism>
<keyword evidence="1" id="KW-0812">Transmembrane</keyword>
<protein>
    <submittedName>
        <fullName evidence="2">Uncharacterized protein</fullName>
    </submittedName>
</protein>
<evidence type="ECO:0000256" key="1">
    <source>
        <dbReference type="SAM" id="Phobius"/>
    </source>
</evidence>
<dbReference type="Proteomes" id="UP000234275">
    <property type="component" value="Unassembled WGS sequence"/>
</dbReference>
<keyword evidence="1" id="KW-1133">Transmembrane helix</keyword>
<dbReference type="GeneID" id="36554843"/>
<sequence length="91" mass="9963">MDMDMDTDTGGIRFLRYINIFVLAEPDRLGREGRGATGLATVLRVRDVVLTLLVELLSLAMGVCLALCIHTYGLSHLPTCFVCLVVCFACL</sequence>
<keyword evidence="1" id="KW-0472">Membrane</keyword>
<dbReference type="RefSeq" id="XP_024710759.1">
    <property type="nucleotide sequence ID" value="XM_024847144.1"/>
</dbReference>
<gene>
    <name evidence="2" type="ORF">P170DRAFT_41683</name>
</gene>
<feature type="transmembrane region" description="Helical" evidence="1">
    <location>
        <begin position="48"/>
        <end position="69"/>
    </location>
</feature>